<dbReference type="EMBL" id="BGZK01001535">
    <property type="protein sequence ID" value="GBP81859.1"/>
    <property type="molecule type" value="Genomic_DNA"/>
</dbReference>
<feature type="domain" description="Endonuclease/exonuclease/phosphatase" evidence="1">
    <location>
        <begin position="17"/>
        <end position="109"/>
    </location>
</feature>
<dbReference type="SUPFAM" id="SSF56219">
    <property type="entry name" value="DNase I-like"/>
    <property type="match status" value="1"/>
</dbReference>
<proteinExistence type="predicted"/>
<dbReference type="AlphaFoldDB" id="A0A4C1Z4M4"/>
<sequence length="117" mass="13180">MEATGCRLTMTGHGTFVIVSVYLPSPKKLLRRDLRALLALRDVVILFGDFNCKSPKWGCPITNYNGDKLTQFEDKLELKIIAPSMSTYYPDIATNRPFTLDIAQSEEVALIKCHQDT</sequence>
<dbReference type="OrthoDB" id="410155at2759"/>
<evidence type="ECO:0000259" key="1">
    <source>
        <dbReference type="Pfam" id="PF14529"/>
    </source>
</evidence>
<organism evidence="2 3">
    <name type="scientific">Eumeta variegata</name>
    <name type="common">Bagworm moth</name>
    <name type="synonym">Eumeta japonica</name>
    <dbReference type="NCBI Taxonomy" id="151549"/>
    <lineage>
        <taxon>Eukaryota</taxon>
        <taxon>Metazoa</taxon>
        <taxon>Ecdysozoa</taxon>
        <taxon>Arthropoda</taxon>
        <taxon>Hexapoda</taxon>
        <taxon>Insecta</taxon>
        <taxon>Pterygota</taxon>
        <taxon>Neoptera</taxon>
        <taxon>Endopterygota</taxon>
        <taxon>Lepidoptera</taxon>
        <taxon>Glossata</taxon>
        <taxon>Ditrysia</taxon>
        <taxon>Tineoidea</taxon>
        <taxon>Psychidae</taxon>
        <taxon>Oiketicinae</taxon>
        <taxon>Eumeta</taxon>
    </lineage>
</organism>
<dbReference type="InterPro" id="IPR036691">
    <property type="entry name" value="Endo/exonu/phosph_ase_sf"/>
</dbReference>
<comment type="caution">
    <text evidence="2">The sequence shown here is derived from an EMBL/GenBank/DDBJ whole genome shotgun (WGS) entry which is preliminary data.</text>
</comment>
<dbReference type="InterPro" id="IPR005135">
    <property type="entry name" value="Endo/exonuclease/phosphatase"/>
</dbReference>
<reference evidence="2 3" key="1">
    <citation type="journal article" date="2019" name="Commun. Biol.">
        <title>The bagworm genome reveals a unique fibroin gene that provides high tensile strength.</title>
        <authorList>
            <person name="Kono N."/>
            <person name="Nakamura H."/>
            <person name="Ohtoshi R."/>
            <person name="Tomita M."/>
            <person name="Numata K."/>
            <person name="Arakawa K."/>
        </authorList>
    </citation>
    <scope>NUCLEOTIDE SEQUENCE [LARGE SCALE GENOMIC DNA]</scope>
</reference>
<keyword evidence="3" id="KW-1185">Reference proteome</keyword>
<evidence type="ECO:0000313" key="2">
    <source>
        <dbReference type="EMBL" id="GBP81859.1"/>
    </source>
</evidence>
<dbReference type="GO" id="GO:0003824">
    <property type="term" value="F:catalytic activity"/>
    <property type="evidence" value="ECO:0007669"/>
    <property type="project" value="InterPro"/>
</dbReference>
<dbReference type="Proteomes" id="UP000299102">
    <property type="component" value="Unassembled WGS sequence"/>
</dbReference>
<name>A0A4C1Z4M4_EUMVA</name>
<dbReference type="Pfam" id="PF14529">
    <property type="entry name" value="Exo_endo_phos_2"/>
    <property type="match status" value="1"/>
</dbReference>
<dbReference type="Gene3D" id="3.60.10.10">
    <property type="entry name" value="Endonuclease/exonuclease/phosphatase"/>
    <property type="match status" value="1"/>
</dbReference>
<protein>
    <recommendedName>
        <fullName evidence="1">Endonuclease/exonuclease/phosphatase domain-containing protein</fullName>
    </recommendedName>
</protein>
<gene>
    <name evidence="2" type="ORF">EVAR_55059_1</name>
</gene>
<evidence type="ECO:0000313" key="3">
    <source>
        <dbReference type="Proteomes" id="UP000299102"/>
    </source>
</evidence>
<accession>A0A4C1Z4M4</accession>